<dbReference type="GO" id="GO:0016020">
    <property type="term" value="C:membrane"/>
    <property type="evidence" value="ECO:0000318"/>
    <property type="project" value="GO_Central"/>
</dbReference>
<dbReference type="GO" id="GO:0007266">
    <property type="term" value="P:Rho protein signal transduction"/>
    <property type="evidence" value="ECO:0000318"/>
    <property type="project" value="GO_Central"/>
</dbReference>
<dbReference type="GO" id="GO:0005094">
    <property type="term" value="F:Rho GDP-dissociation inhibitor activity"/>
    <property type="evidence" value="ECO:0000318"/>
    <property type="project" value="GO_Central"/>
</dbReference>
<evidence type="ECO:0000256" key="7">
    <source>
        <dbReference type="SAM" id="MobiDB-lite"/>
    </source>
</evidence>
<comment type="similarity">
    <text evidence="2">Belongs to the Rho GDI family.</text>
</comment>
<dbReference type="SUPFAM" id="SSF81296">
    <property type="entry name" value="E set domains"/>
    <property type="match status" value="1"/>
</dbReference>
<gene>
    <name evidence="8" type="ORF">TRIADDRAFT_63598</name>
</gene>
<evidence type="ECO:0000256" key="5">
    <source>
        <dbReference type="ARBA" id="ARBA00073845"/>
    </source>
</evidence>
<evidence type="ECO:0000256" key="3">
    <source>
        <dbReference type="ARBA" id="ARBA00022490"/>
    </source>
</evidence>
<dbReference type="RefSeq" id="XP_002109714.1">
    <property type="nucleotide sequence ID" value="XM_002109678.1"/>
</dbReference>
<name>B3RMN3_TRIAD</name>
<comment type="subcellular location">
    <subcellularLocation>
        <location evidence="1">Cytoplasm</location>
    </subcellularLocation>
</comment>
<dbReference type="GeneID" id="6750929"/>
<evidence type="ECO:0000256" key="4">
    <source>
        <dbReference type="ARBA" id="ARBA00053735"/>
    </source>
</evidence>
<feature type="compositionally biased region" description="Acidic residues" evidence="7">
    <location>
        <begin position="1"/>
        <end position="11"/>
    </location>
</feature>
<dbReference type="Proteomes" id="UP000009022">
    <property type="component" value="Unassembled WGS sequence"/>
</dbReference>
<protein>
    <recommendedName>
        <fullName evidence="5">Rho GDP-dissociation inhibitor 3</fullName>
    </recommendedName>
    <alternativeName>
        <fullName evidence="6">Rho-GDI gamma</fullName>
    </alternativeName>
</protein>
<evidence type="ECO:0000256" key="6">
    <source>
        <dbReference type="ARBA" id="ARBA00080671"/>
    </source>
</evidence>
<dbReference type="PRINTS" id="PR00492">
    <property type="entry name" value="RHOGDI"/>
</dbReference>
<dbReference type="InterPro" id="IPR024792">
    <property type="entry name" value="RhoGDI_dom_sf"/>
</dbReference>
<organism evidence="8 9">
    <name type="scientific">Trichoplax adhaerens</name>
    <name type="common">Trichoplax reptans</name>
    <dbReference type="NCBI Taxonomy" id="10228"/>
    <lineage>
        <taxon>Eukaryota</taxon>
        <taxon>Metazoa</taxon>
        <taxon>Placozoa</taxon>
        <taxon>Uniplacotomia</taxon>
        <taxon>Trichoplacea</taxon>
        <taxon>Trichoplacidae</taxon>
        <taxon>Trichoplax</taxon>
    </lineage>
</organism>
<dbReference type="FunFam" id="2.70.50.30:FF:000001">
    <property type="entry name" value="Rho GDP-dissociation inhibitor 1"/>
    <property type="match status" value="1"/>
</dbReference>
<dbReference type="InterPro" id="IPR000406">
    <property type="entry name" value="Rho_GDI"/>
</dbReference>
<dbReference type="STRING" id="10228.B3RMN3"/>
<dbReference type="AlphaFoldDB" id="B3RMN3"/>
<dbReference type="Gene3D" id="2.70.50.30">
    <property type="entry name" value="Coagulation Factor XIII, subunit A, domain 1"/>
    <property type="match status" value="1"/>
</dbReference>
<dbReference type="HOGENOM" id="CLU_076228_1_1_1"/>
<accession>B3RMN3</accession>
<dbReference type="KEGG" id="tad:TRIADDRAFT_63598"/>
<dbReference type="PhylomeDB" id="B3RMN3"/>
<dbReference type="InterPro" id="IPR014756">
    <property type="entry name" value="Ig_E-set"/>
</dbReference>
<evidence type="ECO:0000313" key="9">
    <source>
        <dbReference type="Proteomes" id="UP000009022"/>
    </source>
</evidence>
<dbReference type="PANTHER" id="PTHR10980:SF3">
    <property type="entry name" value="LD16419P"/>
    <property type="match status" value="1"/>
</dbReference>
<dbReference type="FunCoup" id="B3RMN3">
    <property type="interactions" value="1936"/>
</dbReference>
<proteinExistence type="inferred from homology"/>
<dbReference type="PANTHER" id="PTHR10980">
    <property type="entry name" value="RHO GDP-DISSOCIATION INHIBITOR"/>
    <property type="match status" value="1"/>
</dbReference>
<dbReference type="OMA" id="KRCYMEL"/>
<sequence length="196" mass="22081">MAEQEEADIAPEETPGYKAPEMKSIEEIQNLDKEDESLVRYKQALLGAAAAGGNVGDSSDPRKVIVQKISLVVEGRDDFSLDLTGDISKLKERAITIKEGCEYRIKISFKIQHEIVSGLKYMQVVSRKGIRVDKSSYMVGSYGPSPNSHHYTTPVEEAPKGMLSRGHYSVKSKFTDDDKNIYLSWEWSFDIKKDWN</sequence>
<comment type="function">
    <text evidence="4">Inhibits GDP/GTP exchange reaction of RhoB. Interacts specifically with the GDP- and GTP-bound forms of post-translationally processed Rhob and Rhog proteins, both of which show a growth-regulated expression in mammalian cells. Stimulates the release of the GDP-bound but not the GTP-bound RhoB protein. Also inhibits the GDP/GTP exchange of RhoB but shows less ability to inhibit the dissociation of prebound GTP.</text>
</comment>
<dbReference type="GO" id="GO:0005829">
    <property type="term" value="C:cytosol"/>
    <property type="evidence" value="ECO:0000318"/>
    <property type="project" value="GO_Central"/>
</dbReference>
<dbReference type="Pfam" id="PF02115">
    <property type="entry name" value="Rho_GDI"/>
    <property type="match status" value="1"/>
</dbReference>
<dbReference type="eggNOG" id="KOG3205">
    <property type="taxonomic scope" value="Eukaryota"/>
</dbReference>
<feature type="region of interest" description="Disordered" evidence="7">
    <location>
        <begin position="1"/>
        <end position="22"/>
    </location>
</feature>
<reference evidence="8 9" key="1">
    <citation type="journal article" date="2008" name="Nature">
        <title>The Trichoplax genome and the nature of placozoans.</title>
        <authorList>
            <person name="Srivastava M."/>
            <person name="Begovic E."/>
            <person name="Chapman J."/>
            <person name="Putnam N.H."/>
            <person name="Hellsten U."/>
            <person name="Kawashima T."/>
            <person name="Kuo A."/>
            <person name="Mitros T."/>
            <person name="Salamov A."/>
            <person name="Carpenter M.L."/>
            <person name="Signorovitch A.Y."/>
            <person name="Moreno M.A."/>
            <person name="Kamm K."/>
            <person name="Grimwood J."/>
            <person name="Schmutz J."/>
            <person name="Shapiro H."/>
            <person name="Grigoriev I.V."/>
            <person name="Buss L.W."/>
            <person name="Schierwater B."/>
            <person name="Dellaporta S.L."/>
            <person name="Rokhsar D.S."/>
        </authorList>
    </citation>
    <scope>NUCLEOTIDE SEQUENCE [LARGE SCALE GENOMIC DNA]</scope>
    <source>
        <strain evidence="8 9">Grell-BS-1999</strain>
    </source>
</reference>
<dbReference type="OrthoDB" id="1683373at2759"/>
<dbReference type="CTD" id="6750929"/>
<evidence type="ECO:0000256" key="2">
    <source>
        <dbReference type="ARBA" id="ARBA00009758"/>
    </source>
</evidence>
<dbReference type="EMBL" id="DS985242">
    <property type="protein sequence ID" value="EDV27880.1"/>
    <property type="molecule type" value="Genomic_DNA"/>
</dbReference>
<evidence type="ECO:0000256" key="1">
    <source>
        <dbReference type="ARBA" id="ARBA00004496"/>
    </source>
</evidence>
<evidence type="ECO:0000313" key="8">
    <source>
        <dbReference type="EMBL" id="EDV27880.1"/>
    </source>
</evidence>
<keyword evidence="9" id="KW-1185">Reference proteome</keyword>
<keyword evidence="3" id="KW-0963">Cytoplasm</keyword>
<dbReference type="InParanoid" id="B3RMN3"/>